<comment type="subcellular location">
    <subcellularLocation>
        <location evidence="1">Cell membrane</location>
        <topology evidence="1">Multi-pass membrane protein</topology>
    </subcellularLocation>
</comment>
<evidence type="ECO:0000256" key="2">
    <source>
        <dbReference type="ARBA" id="ARBA00022475"/>
    </source>
</evidence>
<protein>
    <submittedName>
        <fullName evidence="11">Alpha-1,2-mannosyltransferase</fullName>
        <ecNumber evidence="10">2.4.1.-</ecNumber>
    </submittedName>
</protein>
<evidence type="ECO:0000313" key="12">
    <source>
        <dbReference type="Proteomes" id="UP000199052"/>
    </source>
</evidence>
<keyword evidence="6 9" id="KW-0472">Membrane</keyword>
<dbReference type="Pfam" id="PF09594">
    <property type="entry name" value="GT87"/>
    <property type="match status" value="1"/>
</dbReference>
<evidence type="ECO:0000256" key="3">
    <source>
        <dbReference type="ARBA" id="ARBA00022679"/>
    </source>
</evidence>
<dbReference type="Proteomes" id="UP000533017">
    <property type="component" value="Unassembled WGS sequence"/>
</dbReference>
<feature type="transmembrane region" description="Helical" evidence="9">
    <location>
        <begin position="245"/>
        <end position="263"/>
    </location>
</feature>
<feature type="region of interest" description="Disordered" evidence="8">
    <location>
        <begin position="1"/>
        <end position="43"/>
    </location>
</feature>
<dbReference type="RefSeq" id="WP_092888700.1">
    <property type="nucleotide sequence ID" value="NZ_FOOI01000019.1"/>
</dbReference>
<evidence type="ECO:0000313" key="13">
    <source>
        <dbReference type="Proteomes" id="UP000533017"/>
    </source>
</evidence>
<dbReference type="GO" id="GO:0005886">
    <property type="term" value="C:plasma membrane"/>
    <property type="evidence" value="ECO:0007669"/>
    <property type="project" value="UniProtKB-SubCell"/>
</dbReference>
<dbReference type="AlphaFoldDB" id="A0A1I3AI57"/>
<evidence type="ECO:0000256" key="9">
    <source>
        <dbReference type="SAM" id="Phobius"/>
    </source>
</evidence>
<dbReference type="EMBL" id="FOOI01000019">
    <property type="protein sequence ID" value="SFH49556.1"/>
    <property type="molecule type" value="Genomic_DNA"/>
</dbReference>
<comment type="similarity">
    <text evidence="7">Belongs to the glycosyltransferase 87 family.</text>
</comment>
<feature type="transmembrane region" description="Helical" evidence="9">
    <location>
        <begin position="335"/>
        <end position="351"/>
    </location>
</feature>
<evidence type="ECO:0000313" key="11">
    <source>
        <dbReference type="EMBL" id="SFH49556.1"/>
    </source>
</evidence>
<keyword evidence="13" id="KW-1185">Reference proteome</keyword>
<accession>A0A1I3AI57</accession>
<keyword evidence="5 9" id="KW-1133">Transmembrane helix</keyword>
<feature type="transmembrane region" description="Helical" evidence="9">
    <location>
        <begin position="174"/>
        <end position="196"/>
    </location>
</feature>
<feature type="transmembrane region" description="Helical" evidence="9">
    <location>
        <begin position="217"/>
        <end position="239"/>
    </location>
</feature>
<sequence>MPTSTNSTGSNGGTTGASGTTRTTQPTEPTGTARTTEPTGTRAGAGRLAGLAARIALPIVALLAILPFAQSYGEFWPWQPNTVDLDVYVYTGHVLLGGGDILTARTPDTALAFIYPPVAALLSVPLVFVPQTLLQLVWTVLNGLALLFVLHRAGLRGWPLSLLATACALVVEPVRATVSFGQINVFLMALVVADLVPGRRWLPPLGRAGGRLLPTGVLTGISAAIKVTPALFVVMLLFARRWREARTAVVTAVAITVATAVVMPRETIGFAKLLLSGDTRTGPAHFLMNQSMLGVVVRLFGLGGWQHYAGLALGAAAGVAGAYVASVWWRRGEPMLAVSLCGLATLLASPLSWTHHYVWVVPLGATVLVGSHLPRSLRWTGAVFVVWVAAAIFKYVLPWGSDVELSYAPWQQLLSVLGPVLGLALLAVAYATGRQVAAEPDRRPVADAAVK</sequence>
<feature type="transmembrane region" description="Helical" evidence="9">
    <location>
        <begin position="51"/>
        <end position="69"/>
    </location>
</feature>
<name>A0A1I3AI57_9ACTN</name>
<evidence type="ECO:0000256" key="7">
    <source>
        <dbReference type="ARBA" id="ARBA00024033"/>
    </source>
</evidence>
<dbReference type="Proteomes" id="UP000199052">
    <property type="component" value="Unassembled WGS sequence"/>
</dbReference>
<evidence type="ECO:0000256" key="5">
    <source>
        <dbReference type="ARBA" id="ARBA00022989"/>
    </source>
</evidence>
<feature type="transmembrane region" description="Helical" evidence="9">
    <location>
        <begin position="308"/>
        <end position="328"/>
    </location>
</feature>
<dbReference type="STRING" id="504797.SAMN05421678_11967"/>
<evidence type="ECO:0000313" key="10">
    <source>
        <dbReference type="EMBL" id="NYH82156.1"/>
    </source>
</evidence>
<dbReference type="EC" id="2.4.1.-" evidence="10"/>
<organism evidence="11 12">
    <name type="scientific">Actinopolymorpha cephalotaxi</name>
    <dbReference type="NCBI Taxonomy" id="504797"/>
    <lineage>
        <taxon>Bacteria</taxon>
        <taxon>Bacillati</taxon>
        <taxon>Actinomycetota</taxon>
        <taxon>Actinomycetes</taxon>
        <taxon>Propionibacteriales</taxon>
        <taxon>Actinopolymorphaceae</taxon>
        <taxon>Actinopolymorpha</taxon>
    </lineage>
</organism>
<evidence type="ECO:0000256" key="4">
    <source>
        <dbReference type="ARBA" id="ARBA00022692"/>
    </source>
</evidence>
<keyword evidence="11" id="KW-0328">Glycosyltransferase</keyword>
<dbReference type="GO" id="GO:0016758">
    <property type="term" value="F:hexosyltransferase activity"/>
    <property type="evidence" value="ECO:0007669"/>
    <property type="project" value="InterPro"/>
</dbReference>
<feature type="transmembrane region" description="Helical" evidence="9">
    <location>
        <begin position="381"/>
        <end position="401"/>
    </location>
</feature>
<reference evidence="11 12" key="1">
    <citation type="submission" date="2016-10" db="EMBL/GenBank/DDBJ databases">
        <authorList>
            <person name="de Groot N.N."/>
        </authorList>
    </citation>
    <scope>NUCLEOTIDE SEQUENCE [LARGE SCALE GENOMIC DNA]</scope>
    <source>
        <strain evidence="11 12">CPCC 202808</strain>
    </source>
</reference>
<evidence type="ECO:0000256" key="8">
    <source>
        <dbReference type="SAM" id="MobiDB-lite"/>
    </source>
</evidence>
<evidence type="ECO:0000256" key="6">
    <source>
        <dbReference type="ARBA" id="ARBA00023136"/>
    </source>
</evidence>
<feature type="transmembrane region" description="Helical" evidence="9">
    <location>
        <begin position="110"/>
        <end position="129"/>
    </location>
</feature>
<reference evidence="10 13" key="2">
    <citation type="submission" date="2020-07" db="EMBL/GenBank/DDBJ databases">
        <title>Sequencing the genomes of 1000 actinobacteria strains.</title>
        <authorList>
            <person name="Klenk H.-P."/>
        </authorList>
    </citation>
    <scope>NUCLEOTIDE SEQUENCE [LARGE SCALE GENOMIC DNA]</scope>
    <source>
        <strain evidence="10 13">DSM 45117</strain>
    </source>
</reference>
<keyword evidence="3 11" id="KW-0808">Transferase</keyword>
<proteinExistence type="inferred from homology"/>
<keyword evidence="4 9" id="KW-0812">Transmembrane</keyword>
<dbReference type="InterPro" id="IPR018584">
    <property type="entry name" value="GT87"/>
</dbReference>
<dbReference type="OrthoDB" id="9774600at2"/>
<evidence type="ECO:0000256" key="1">
    <source>
        <dbReference type="ARBA" id="ARBA00004651"/>
    </source>
</evidence>
<feature type="compositionally biased region" description="Low complexity" evidence="8">
    <location>
        <begin position="17"/>
        <end position="43"/>
    </location>
</feature>
<dbReference type="EMBL" id="JACBZA010000001">
    <property type="protein sequence ID" value="NYH82156.1"/>
    <property type="molecule type" value="Genomic_DNA"/>
</dbReference>
<keyword evidence="2" id="KW-1003">Cell membrane</keyword>
<feature type="transmembrane region" description="Helical" evidence="9">
    <location>
        <begin position="413"/>
        <end position="433"/>
    </location>
</feature>
<gene>
    <name evidence="10" type="ORF">FHR37_001007</name>
    <name evidence="11" type="ORF">SAMN05421678_11967</name>
</gene>